<accession>A0ABT8R448</accession>
<protein>
    <submittedName>
        <fullName evidence="1">Uncharacterized protein</fullName>
    </submittedName>
</protein>
<reference evidence="1" key="1">
    <citation type="submission" date="2023-07" db="EMBL/GenBank/DDBJ databases">
        <title>The genome sequence of Rhodocytophaga aerolata KACC 12507.</title>
        <authorList>
            <person name="Zhang X."/>
        </authorList>
    </citation>
    <scope>NUCLEOTIDE SEQUENCE</scope>
    <source>
        <strain evidence="1">KACC 12507</strain>
    </source>
</reference>
<name>A0ABT8R448_9BACT</name>
<comment type="caution">
    <text evidence="1">The sequence shown here is derived from an EMBL/GenBank/DDBJ whole genome shotgun (WGS) entry which is preliminary data.</text>
</comment>
<evidence type="ECO:0000313" key="1">
    <source>
        <dbReference type="EMBL" id="MDO1446865.1"/>
    </source>
</evidence>
<dbReference type="EMBL" id="JAUKPO010000005">
    <property type="protein sequence ID" value="MDO1446865.1"/>
    <property type="molecule type" value="Genomic_DNA"/>
</dbReference>
<proteinExistence type="predicted"/>
<sequence length="153" mass="17982">MKLKKGITGFYNHAHDTIPKLDRKSLKDCAYNCTYSTDYRLEKILNPDQTSNYYRMSYKHCRSNEKIDVVVNSHYPYFAGINPESSWMNLEFVSLPKEISQAFEEAGFIYLTPQVLTAQFDKKDLEELSQNELQQIVYWKSKTFGEVIYNGYD</sequence>
<dbReference type="RefSeq" id="WP_302037669.1">
    <property type="nucleotide sequence ID" value="NZ_JAUKPO010000005.1"/>
</dbReference>
<keyword evidence="2" id="KW-1185">Reference proteome</keyword>
<gene>
    <name evidence="1" type="ORF">Q0590_11410</name>
</gene>
<evidence type="ECO:0000313" key="2">
    <source>
        <dbReference type="Proteomes" id="UP001168528"/>
    </source>
</evidence>
<dbReference type="Proteomes" id="UP001168528">
    <property type="component" value="Unassembled WGS sequence"/>
</dbReference>
<organism evidence="1 2">
    <name type="scientific">Rhodocytophaga aerolata</name>
    <dbReference type="NCBI Taxonomy" id="455078"/>
    <lineage>
        <taxon>Bacteria</taxon>
        <taxon>Pseudomonadati</taxon>
        <taxon>Bacteroidota</taxon>
        <taxon>Cytophagia</taxon>
        <taxon>Cytophagales</taxon>
        <taxon>Rhodocytophagaceae</taxon>
        <taxon>Rhodocytophaga</taxon>
    </lineage>
</organism>